<sequence>MTGHALFNAGYAVLLLLVLGASLQAYVERRRRVHPWYSYAVVLLNGVAYVHDESKGRPRRNEYVVRRGLAQGQAYHLEALLNTGLKYADRVQATNDYGLTDAKHSFTRR</sequence>
<accession>A0A9E7ST65</accession>
<evidence type="ECO:0000313" key="2">
    <source>
        <dbReference type="EMBL" id="UTC28760.1"/>
    </source>
</evidence>
<keyword evidence="1" id="KW-0812">Transmembrane</keyword>
<evidence type="ECO:0000256" key="1">
    <source>
        <dbReference type="SAM" id="Phobius"/>
    </source>
</evidence>
<protein>
    <submittedName>
        <fullName evidence="2">Uncharacterized protein</fullName>
    </submittedName>
</protein>
<reference evidence="2" key="1">
    <citation type="submission" date="2022-04" db="EMBL/GenBank/DDBJ databases">
        <authorList>
            <person name="Friedrich I."/>
            <person name="Schneider D."/>
            <person name="Poehlein A."/>
            <person name="Hertel R."/>
            <person name="Daniel R."/>
        </authorList>
    </citation>
    <scope>NUCLEOTIDE SEQUENCE</scope>
</reference>
<keyword evidence="1" id="KW-0472">Membrane</keyword>
<keyword evidence="1" id="KW-1133">Transmembrane helix</keyword>
<proteinExistence type="predicted"/>
<gene>
    <name evidence="2" type="ORF">MARCHEWKA_02480</name>
</gene>
<dbReference type="EMBL" id="ON529851">
    <property type="protein sequence ID" value="UTC28760.1"/>
    <property type="molecule type" value="Genomic_DNA"/>
</dbReference>
<evidence type="ECO:0000313" key="3">
    <source>
        <dbReference type="Proteomes" id="UP001056634"/>
    </source>
</evidence>
<keyword evidence="3" id="KW-1185">Reference proteome</keyword>
<name>A0A9E7ST65_9CAUD</name>
<dbReference type="Proteomes" id="UP001056634">
    <property type="component" value="Segment"/>
</dbReference>
<organism evidence="2 3">
    <name type="scientific">Brevundimonas phage vB_BpoS-Marchewka</name>
    <dbReference type="NCBI Taxonomy" id="2948604"/>
    <lineage>
        <taxon>Viruses</taxon>
        <taxon>Duplodnaviria</taxon>
        <taxon>Heunggongvirae</taxon>
        <taxon>Uroviricota</taxon>
        <taxon>Caudoviricetes</taxon>
        <taxon>Jeanschmidtviridae</taxon>
        <taxon>Marchewkavirus</taxon>
        <taxon>Marchewkavirus marchewka</taxon>
    </lineage>
</organism>
<feature type="transmembrane region" description="Helical" evidence="1">
    <location>
        <begin position="6"/>
        <end position="27"/>
    </location>
</feature>